<keyword evidence="1" id="KW-0472">Membrane</keyword>
<keyword evidence="1" id="KW-0812">Transmembrane</keyword>
<evidence type="ECO:0000313" key="2">
    <source>
        <dbReference type="EMBL" id="GBP52981.1"/>
    </source>
</evidence>
<feature type="transmembrane region" description="Helical" evidence="1">
    <location>
        <begin position="104"/>
        <end position="121"/>
    </location>
</feature>
<dbReference type="AlphaFoldDB" id="A0A4C1WNX3"/>
<accession>A0A4C1WNX3</accession>
<keyword evidence="3" id="KW-1185">Reference proteome</keyword>
<gene>
    <name evidence="2" type="ORF">EVAR_97575_1</name>
</gene>
<sequence length="181" mass="20014">MCTVRKMDYERGSSGCSAFAIGRRRSSPRDHPFSLVCYCVSVFLRAALRSVGLRACMSVGGAAQWTSRGDSKATFVPVIYSGYRTVCTPSPRTVSMPRERFRKFTLQITIAILVISFIVIFNPEGFNDLRAVGTPVPSARRLRRLRLSSLRAKKAGALTFQESFSPCESDTPRAPGYTDCP</sequence>
<proteinExistence type="predicted"/>
<evidence type="ECO:0000256" key="1">
    <source>
        <dbReference type="SAM" id="Phobius"/>
    </source>
</evidence>
<dbReference type="Proteomes" id="UP000299102">
    <property type="component" value="Unassembled WGS sequence"/>
</dbReference>
<protein>
    <submittedName>
        <fullName evidence="2">Uncharacterized protein</fullName>
    </submittedName>
</protein>
<reference evidence="2 3" key="1">
    <citation type="journal article" date="2019" name="Commun. Biol.">
        <title>The bagworm genome reveals a unique fibroin gene that provides high tensile strength.</title>
        <authorList>
            <person name="Kono N."/>
            <person name="Nakamura H."/>
            <person name="Ohtoshi R."/>
            <person name="Tomita M."/>
            <person name="Numata K."/>
            <person name="Arakawa K."/>
        </authorList>
    </citation>
    <scope>NUCLEOTIDE SEQUENCE [LARGE SCALE GENOMIC DNA]</scope>
</reference>
<comment type="caution">
    <text evidence="2">The sequence shown here is derived from an EMBL/GenBank/DDBJ whole genome shotgun (WGS) entry which is preliminary data.</text>
</comment>
<name>A0A4C1WNX3_EUMVA</name>
<organism evidence="2 3">
    <name type="scientific">Eumeta variegata</name>
    <name type="common">Bagworm moth</name>
    <name type="synonym">Eumeta japonica</name>
    <dbReference type="NCBI Taxonomy" id="151549"/>
    <lineage>
        <taxon>Eukaryota</taxon>
        <taxon>Metazoa</taxon>
        <taxon>Ecdysozoa</taxon>
        <taxon>Arthropoda</taxon>
        <taxon>Hexapoda</taxon>
        <taxon>Insecta</taxon>
        <taxon>Pterygota</taxon>
        <taxon>Neoptera</taxon>
        <taxon>Endopterygota</taxon>
        <taxon>Lepidoptera</taxon>
        <taxon>Glossata</taxon>
        <taxon>Ditrysia</taxon>
        <taxon>Tineoidea</taxon>
        <taxon>Psychidae</taxon>
        <taxon>Oiketicinae</taxon>
        <taxon>Eumeta</taxon>
    </lineage>
</organism>
<dbReference type="EMBL" id="BGZK01000613">
    <property type="protein sequence ID" value="GBP52981.1"/>
    <property type="molecule type" value="Genomic_DNA"/>
</dbReference>
<keyword evidence="1" id="KW-1133">Transmembrane helix</keyword>
<evidence type="ECO:0000313" key="3">
    <source>
        <dbReference type="Proteomes" id="UP000299102"/>
    </source>
</evidence>